<sequence length="718" mass="83542">VNQAPSLEQLVLIVKNCRPSASQIAILRVAQAVPVTQAVVDSQIISRILNSHGYGYSRLDTDRDFFGRIQRSLAELKRFREKPVEGRKRDRRKETFFVDTDPYHNRMELLRELFFNRKARVYETCIRLNIAVTTYYRLIKEYRLYGPWAIISANAYGKKDSISDELQLKILLERLEHPSWSSQQIVDTGKLRCSRYVVNRIIKRWGLQDKVRSPVALDRFMELSKPKTEEPFRPIETAYDLLSEQIILKTRRINRHFELICKKMKTHTYNICDPGPFILAPFVNDLGVVQSFETYGPPKLRGNEITNLAMLNVFRILAGYRRISHLSNSKDRSVALASGVGLFGSSSRFYEESCEFKFEQLHKMRCDLVARAKQIGIIEGLKLGFDFHFKDFYGKNALEDGIGKGPNKKGDLVSGFRPHVAWDLAANVIITIAYYQGGVRSPKIIRQFCEQNIYPILDPLAIEEIYMDSEYTKEADFHYFKETIFKNGEIYVCLKKNPQIKKLIGPALQGEENWLVLPNNNEDEYKTLRVLLPKTKLPLMIVILRDRKTKECVRCFATTNTELGARELLKKYRYRWIIENGLKDLVASYYIDEVYGKDPEKIEFEFYCVMVARMAYEYFLKELGGRYLHKEDGNKYTLNSMRNLLFEKRNCTIEQNSEGDIVITILDTEMTELIHSVSKMLSSLKEKGKNKVLWWNNRSVLLRTASQYTGESVQPDFR</sequence>
<dbReference type="GO" id="GO:0006313">
    <property type="term" value="P:DNA transposition"/>
    <property type="evidence" value="ECO:0007669"/>
    <property type="project" value="InterPro"/>
</dbReference>
<name>A0A0F9F844_9ZZZZ</name>
<feature type="domain" description="Transposase IS4-like" evidence="1">
    <location>
        <begin position="407"/>
        <end position="613"/>
    </location>
</feature>
<accession>A0A0F9F844</accession>
<proteinExistence type="predicted"/>
<protein>
    <recommendedName>
        <fullName evidence="1">Transposase IS4-like domain-containing protein</fullName>
    </recommendedName>
</protein>
<dbReference type="AlphaFoldDB" id="A0A0F9F844"/>
<dbReference type="EMBL" id="LAZR01022271">
    <property type="protein sequence ID" value="KKL82458.1"/>
    <property type="molecule type" value="Genomic_DNA"/>
</dbReference>
<comment type="caution">
    <text evidence="2">The sequence shown here is derived from an EMBL/GenBank/DDBJ whole genome shotgun (WGS) entry which is preliminary data.</text>
</comment>
<dbReference type="SUPFAM" id="SSF53098">
    <property type="entry name" value="Ribonuclease H-like"/>
    <property type="match status" value="1"/>
</dbReference>
<dbReference type="Pfam" id="PF01609">
    <property type="entry name" value="DDE_Tnp_1"/>
    <property type="match status" value="1"/>
</dbReference>
<dbReference type="GO" id="GO:0004803">
    <property type="term" value="F:transposase activity"/>
    <property type="evidence" value="ECO:0007669"/>
    <property type="project" value="InterPro"/>
</dbReference>
<dbReference type="InterPro" id="IPR002559">
    <property type="entry name" value="Transposase_11"/>
</dbReference>
<dbReference type="GO" id="GO:0003677">
    <property type="term" value="F:DNA binding"/>
    <property type="evidence" value="ECO:0007669"/>
    <property type="project" value="InterPro"/>
</dbReference>
<evidence type="ECO:0000313" key="2">
    <source>
        <dbReference type="EMBL" id="KKL82458.1"/>
    </source>
</evidence>
<organism evidence="2">
    <name type="scientific">marine sediment metagenome</name>
    <dbReference type="NCBI Taxonomy" id="412755"/>
    <lineage>
        <taxon>unclassified sequences</taxon>
        <taxon>metagenomes</taxon>
        <taxon>ecological metagenomes</taxon>
    </lineage>
</organism>
<reference evidence="2" key="1">
    <citation type="journal article" date="2015" name="Nature">
        <title>Complex archaea that bridge the gap between prokaryotes and eukaryotes.</title>
        <authorList>
            <person name="Spang A."/>
            <person name="Saw J.H."/>
            <person name="Jorgensen S.L."/>
            <person name="Zaremba-Niedzwiedzka K."/>
            <person name="Martijn J."/>
            <person name="Lind A.E."/>
            <person name="van Eijk R."/>
            <person name="Schleper C."/>
            <person name="Guy L."/>
            <person name="Ettema T.J."/>
        </authorList>
    </citation>
    <scope>NUCLEOTIDE SEQUENCE</scope>
</reference>
<dbReference type="InterPro" id="IPR012337">
    <property type="entry name" value="RNaseH-like_sf"/>
</dbReference>
<feature type="non-terminal residue" evidence="2">
    <location>
        <position position="1"/>
    </location>
</feature>
<evidence type="ECO:0000259" key="1">
    <source>
        <dbReference type="Pfam" id="PF01609"/>
    </source>
</evidence>
<gene>
    <name evidence="2" type="ORF">LCGC14_1984550</name>
</gene>